<dbReference type="EMBL" id="QUTE01002349">
    <property type="protein sequence ID" value="RHZ40790.1"/>
    <property type="molecule type" value="Genomic_DNA"/>
</dbReference>
<accession>A0A397G2G1</accession>
<sequence length="968" mass="108425">MGRYISSLAATIRQVFAVIKLLFRGRVKLHVVSYKDYCDGKLVVTHCSQRTHSNKQILDFFAALVPHGGGDIPEAIKTALNFVHSTVHRIRQASVMPTDALVLLFTDAPPHHIHTLSRYWRQEMDAIEANPQYTAGYDWLAIRRAFQAANIHVHTLHSNLAEVHDMAQSVLFYSAMGPVVLVENESTTEITKATMGLLLQLMGHKFEFASQFTCVTVDDAKFDVGTENDVFPSMDTRLAFTKHPFQFTPLPCMLEDVSQLPVLFESNDTYQNMVYTIFGAFFTPANVLALTYNPILAKLWRVICRRRLDPRYLLLSVKLSTCVSALTGLDKAQIQHWIEASHNHSHEIRDAILVVSNTSTTCRPCVVLERSGLVDAIDASDLRSLARAPSPGAIRTVQCILTHLQFLDDVPVEGEVDGVPQYLPLDLPDTQLFSFLCHLVVPGTSFSLRGSAVVAMLCVSSNHSILSDRATSFLERIRGTWLPLELATDFAEILALEYIKLLHRNRHVMTANERTVYDRLYTMHRMRLASTKAIPVIVGEIPNKAKLRPDVKAKCRSCNYDTSVSLMVTHDTCAICVEYGAAEARSIQRKHVTPPTQSYVVECSACQCLYAVVQPHLLNIAPKCFYCRLWVKPRPVAPTVKCVQCLNQYLDPAQLLQRTSTSTTEGREGWWTCAACVAVAPLAATIATEVPFQTLVTTNVAVARVFGWTKTKRSHDFVDVVFNLPHANYFKMYTQHHSLLFGTKVGPQAHERQAMQHLPLELRVGGKRVHAVDVLCDKMVANILEGSLTDVCNLCFEEYSLPQLETACGRCPTRVCRSCADHWYGQTKRGRVVLTTHLTCPFCRQWPTANVWQRYNKPVGQLLSKGLLPPMQHQMYYGWCGTCEKVKEMMAKSCAQDAPRVARFECGDCFALNVKFPVCPTCTVQTEKTVGCDHITCICGQNWCYACGSGFISGEATIHHIIFRCQLA</sequence>
<evidence type="ECO:0000313" key="3">
    <source>
        <dbReference type="EMBL" id="RHZ40790.1"/>
    </source>
</evidence>
<evidence type="ECO:0000313" key="4">
    <source>
        <dbReference type="Proteomes" id="UP000266196"/>
    </source>
</evidence>
<dbReference type="GO" id="GO:0008270">
    <property type="term" value="F:zinc ion binding"/>
    <property type="evidence" value="ECO:0007669"/>
    <property type="project" value="UniProtKB-KW"/>
</dbReference>
<dbReference type="AlphaFoldDB" id="A0A397G2G1"/>
<dbReference type="Gene3D" id="3.40.50.410">
    <property type="entry name" value="von Willebrand factor, type A domain"/>
    <property type="match status" value="1"/>
</dbReference>
<dbReference type="InterPro" id="IPR013083">
    <property type="entry name" value="Znf_RING/FYVE/PHD"/>
</dbReference>
<comment type="caution">
    <text evidence="3">The sequence shown here is derived from an EMBL/GenBank/DDBJ whole genome shotgun (WGS) entry which is preliminary data.</text>
</comment>
<gene>
    <name evidence="3" type="ORF">DYB31_011597</name>
</gene>
<organism evidence="3 4">
    <name type="scientific">Aphanomyces astaci</name>
    <name type="common">Crayfish plague agent</name>
    <dbReference type="NCBI Taxonomy" id="112090"/>
    <lineage>
        <taxon>Eukaryota</taxon>
        <taxon>Sar</taxon>
        <taxon>Stramenopiles</taxon>
        <taxon>Oomycota</taxon>
        <taxon>Saprolegniomycetes</taxon>
        <taxon>Saprolegniales</taxon>
        <taxon>Verrucalvaceae</taxon>
        <taxon>Aphanomyces</taxon>
    </lineage>
</organism>
<dbReference type="PROSITE" id="PS50089">
    <property type="entry name" value="ZF_RING_2"/>
    <property type="match status" value="1"/>
</dbReference>
<protein>
    <recommendedName>
        <fullName evidence="2">RING-type domain-containing protein</fullName>
    </recommendedName>
</protein>
<dbReference type="Gene3D" id="3.30.40.10">
    <property type="entry name" value="Zinc/RING finger domain, C3HC4 (zinc finger)"/>
    <property type="match status" value="1"/>
</dbReference>
<dbReference type="SUPFAM" id="SSF53300">
    <property type="entry name" value="vWA-like"/>
    <property type="match status" value="1"/>
</dbReference>
<keyword evidence="1" id="KW-0863">Zinc-finger</keyword>
<reference evidence="3 4" key="1">
    <citation type="submission" date="2018-08" db="EMBL/GenBank/DDBJ databases">
        <title>Aphanomyces genome sequencing and annotation.</title>
        <authorList>
            <person name="Minardi D."/>
            <person name="Oidtmann B."/>
            <person name="Van Der Giezen M."/>
            <person name="Studholme D.J."/>
        </authorList>
    </citation>
    <scope>NUCLEOTIDE SEQUENCE [LARGE SCALE GENOMIC DNA]</scope>
    <source>
        <strain evidence="3 4">197901</strain>
    </source>
</reference>
<proteinExistence type="predicted"/>
<dbReference type="Gene3D" id="1.20.120.1750">
    <property type="match status" value="1"/>
</dbReference>
<name>A0A397G2G1_APHAT</name>
<keyword evidence="1" id="KW-0479">Metal-binding</keyword>
<dbReference type="Pfam" id="PF26200">
    <property type="entry name" value="Rcat_RNF216"/>
    <property type="match status" value="1"/>
</dbReference>
<dbReference type="InterPro" id="IPR036465">
    <property type="entry name" value="vWFA_dom_sf"/>
</dbReference>
<dbReference type="Proteomes" id="UP000266196">
    <property type="component" value="Unassembled WGS sequence"/>
</dbReference>
<keyword evidence="1" id="KW-0862">Zinc</keyword>
<dbReference type="VEuPathDB" id="FungiDB:H257_04237"/>
<feature type="domain" description="RING-type" evidence="2">
    <location>
        <begin position="792"/>
        <end position="844"/>
    </location>
</feature>
<evidence type="ECO:0000259" key="2">
    <source>
        <dbReference type="PROSITE" id="PS50089"/>
    </source>
</evidence>
<evidence type="ECO:0000256" key="1">
    <source>
        <dbReference type="PROSITE-ProRule" id="PRU00175"/>
    </source>
</evidence>
<dbReference type="InterPro" id="IPR001841">
    <property type="entry name" value="Znf_RING"/>
</dbReference>
<dbReference type="SUPFAM" id="SSF57850">
    <property type="entry name" value="RING/U-box"/>
    <property type="match status" value="1"/>
</dbReference>